<protein>
    <submittedName>
        <fullName evidence="2">Uncharacterized protein</fullName>
    </submittedName>
</protein>
<accession>A0AAQ3KDK2</accession>
<evidence type="ECO:0000313" key="3">
    <source>
        <dbReference type="Proteomes" id="UP001327560"/>
    </source>
</evidence>
<keyword evidence="3" id="KW-1185">Reference proteome</keyword>
<name>A0AAQ3KDK2_9LILI</name>
<evidence type="ECO:0000256" key="1">
    <source>
        <dbReference type="SAM" id="MobiDB-lite"/>
    </source>
</evidence>
<feature type="compositionally biased region" description="Basic and acidic residues" evidence="1">
    <location>
        <begin position="87"/>
        <end position="99"/>
    </location>
</feature>
<proteinExistence type="predicted"/>
<sequence length="99" mass="11286">MQDDHGVLSDHGEEIIFSWFQSTISIWAAKRESSQLEILVKKENGRQDGKEGLGFDGWINGSIVRPTCKKEECGHDGKGRLGFRRKKEQDEKEKGLVRL</sequence>
<feature type="region of interest" description="Disordered" evidence="1">
    <location>
        <begin position="76"/>
        <end position="99"/>
    </location>
</feature>
<gene>
    <name evidence="2" type="ORF">Cni_G15161</name>
</gene>
<dbReference type="EMBL" id="CP136894">
    <property type="protein sequence ID" value="WOL06427.1"/>
    <property type="molecule type" value="Genomic_DNA"/>
</dbReference>
<organism evidence="2 3">
    <name type="scientific">Canna indica</name>
    <name type="common">Indian-shot</name>
    <dbReference type="NCBI Taxonomy" id="4628"/>
    <lineage>
        <taxon>Eukaryota</taxon>
        <taxon>Viridiplantae</taxon>
        <taxon>Streptophyta</taxon>
        <taxon>Embryophyta</taxon>
        <taxon>Tracheophyta</taxon>
        <taxon>Spermatophyta</taxon>
        <taxon>Magnoliopsida</taxon>
        <taxon>Liliopsida</taxon>
        <taxon>Zingiberales</taxon>
        <taxon>Cannaceae</taxon>
        <taxon>Canna</taxon>
    </lineage>
</organism>
<evidence type="ECO:0000313" key="2">
    <source>
        <dbReference type="EMBL" id="WOL06427.1"/>
    </source>
</evidence>
<reference evidence="2 3" key="1">
    <citation type="submission" date="2023-10" db="EMBL/GenBank/DDBJ databases">
        <title>Chromosome-scale genome assembly provides insights into flower coloration mechanisms of Canna indica.</title>
        <authorList>
            <person name="Li C."/>
        </authorList>
    </citation>
    <scope>NUCLEOTIDE SEQUENCE [LARGE SCALE GENOMIC DNA]</scope>
    <source>
        <tissue evidence="2">Flower</tissue>
    </source>
</reference>
<dbReference type="AlphaFoldDB" id="A0AAQ3KDK2"/>
<dbReference type="Proteomes" id="UP001327560">
    <property type="component" value="Chromosome 5"/>
</dbReference>